<reference evidence="1" key="1">
    <citation type="journal article" date="2022" name="Nat. Microbiol.">
        <title>Unique mobile elements and scalable gene flow at the prokaryote-eukaryote boundary revealed by circularized Asgard archaea genomes.</title>
        <authorList>
            <person name="Wu F."/>
            <person name="Speth D.R."/>
            <person name="Philosof A."/>
            <person name="Cremiere A."/>
            <person name="Narayanan A."/>
            <person name="Barco R.A."/>
            <person name="Connon S.A."/>
            <person name="Amend J.P."/>
            <person name="Antoshechkin I.A."/>
            <person name="Orphan V.J."/>
        </authorList>
    </citation>
    <scope>NUCLEOTIDE SEQUENCE</scope>
    <source>
        <strain evidence="1">PM71</strain>
    </source>
</reference>
<organism evidence="1">
    <name type="scientific">Candidatus Heimdallarchaeum aukensis</name>
    <dbReference type="NCBI Taxonomy" id="2876573"/>
    <lineage>
        <taxon>Archaea</taxon>
        <taxon>Promethearchaeati</taxon>
        <taxon>Candidatus Heimdallarchaeota</taxon>
        <taxon>Candidatus Heimdallarchaeia (ex Rinke et al. 2021) (nom. nud.)</taxon>
        <taxon>Candidatus Heimdallarchaeales</taxon>
        <taxon>Candidatus Heimdallarchaeaceae</taxon>
        <taxon>Candidatus Heimdallarchaeum</taxon>
    </lineage>
</organism>
<dbReference type="Proteomes" id="UP001201020">
    <property type="component" value="Chromosome"/>
</dbReference>
<protein>
    <submittedName>
        <fullName evidence="1">Uncharacterized protein</fullName>
    </submittedName>
</protein>
<dbReference type="AlphaFoldDB" id="A0A9Y1BLB9"/>
<evidence type="ECO:0000313" key="1">
    <source>
        <dbReference type="EMBL" id="UJG40369.1"/>
    </source>
</evidence>
<accession>A0A9Y1BLB9</accession>
<name>A0A9Y1BLB9_9ARCH</name>
<sequence>MESLILFELSREEAITLHKFLLRINKQGSIIFQNQKEKELISELSNLLEQELK</sequence>
<proteinExistence type="predicted"/>
<dbReference type="EMBL" id="CP084166">
    <property type="protein sequence ID" value="UJG40369.1"/>
    <property type="molecule type" value="Genomic_DNA"/>
</dbReference>
<gene>
    <name evidence="1" type="ORF">K9W45_11070</name>
</gene>